<dbReference type="AlphaFoldDB" id="A0A9Q8T9N1"/>
<dbReference type="GeneID" id="73351039"/>
<dbReference type="RefSeq" id="XP_049153176.1">
    <property type="nucleotide sequence ID" value="XM_049296029.1"/>
</dbReference>
<dbReference type="Proteomes" id="UP000830671">
    <property type="component" value="Chromosome 9"/>
</dbReference>
<keyword evidence="1" id="KW-0539">Nucleus</keyword>
<keyword evidence="3" id="KW-1185">Reference proteome</keyword>
<evidence type="ECO:0000313" key="2">
    <source>
        <dbReference type="EMBL" id="UQC91578.1"/>
    </source>
</evidence>
<dbReference type="Pfam" id="PF11951">
    <property type="entry name" value="Fungal_trans_2"/>
    <property type="match status" value="1"/>
</dbReference>
<reference evidence="2" key="1">
    <citation type="journal article" date="2021" name="Mol. Plant Microbe Interact.">
        <title>Complete Genome Sequence of the Plant-Pathogenic Fungus Colletotrichum lupini.</title>
        <authorList>
            <person name="Baroncelli R."/>
            <person name="Pensec F."/>
            <person name="Da Lio D."/>
            <person name="Boufleur T."/>
            <person name="Vicente I."/>
            <person name="Sarrocco S."/>
            <person name="Picot A."/>
            <person name="Baraldi E."/>
            <person name="Sukno S."/>
            <person name="Thon M."/>
            <person name="Le Floch G."/>
        </authorList>
    </citation>
    <scope>NUCLEOTIDE SEQUENCE</scope>
    <source>
        <strain evidence="2">IMI 504893</strain>
    </source>
</reference>
<dbReference type="InterPro" id="IPR021858">
    <property type="entry name" value="Fun_TF"/>
</dbReference>
<dbReference type="KEGG" id="clup:CLUP02_17114"/>
<dbReference type="EMBL" id="CP019481">
    <property type="protein sequence ID" value="UQC91578.1"/>
    <property type="molecule type" value="Genomic_DNA"/>
</dbReference>
<sequence>MNFCSTFNETSLLLIHNTQRLAHTEDLLAPNRGVCRKSLDKSCFLWATQRQQLSPSLSFWDSRDTLKTATSTDSTRQRWPLKSGLTRRCPPTCCRNEDTKVLLDVHRSQRKCEGYELRLSWPREGDNKRALKGIEAPAVTAIERSNPSVVNPFFVNATSHHMELYGYSALQSHGCHTTPLFPRLLRQPQIGVGSCSMNADLFHHFQNFAYRSLVTFGQNTWKIRNALMSMALTKDSNSGLALLNSLLSYASLHRHGLNEQALKLKIQAIHYLSTSVTSEALILGRAAQHVAASMVLGAFEIMQPSEGSGEWLLHTWGAVDMIHATRLQDEPHDSDVGQLLSWAYYHETQSRFALHHWRHKSFIPTKSVKQNEPWQNIPPVNPTYAILNLLSEVCDTLVDPRDPRSQDESYQNQLKDLGGRVRDISVKPAIPSASDPEAAFAIELYQMATQIYLVRASQSPWEPPADLDALVEAAFAGPVQSCTCEHFFPLLILACEAQRDEQRIGIINLIERTQRDVRIRSIQAVKNTIQSIWVQQDLHKDDDVLVDYLGTLSSAISSSNTSQHSECNRIVVPESSITAAQQLLFMRPSQEQ</sequence>
<gene>
    <name evidence="2" type="ORF">CLUP02_17114</name>
</gene>
<organism evidence="2 3">
    <name type="scientific">Colletotrichum lupini</name>
    <dbReference type="NCBI Taxonomy" id="145971"/>
    <lineage>
        <taxon>Eukaryota</taxon>
        <taxon>Fungi</taxon>
        <taxon>Dikarya</taxon>
        <taxon>Ascomycota</taxon>
        <taxon>Pezizomycotina</taxon>
        <taxon>Sordariomycetes</taxon>
        <taxon>Hypocreomycetidae</taxon>
        <taxon>Glomerellales</taxon>
        <taxon>Glomerellaceae</taxon>
        <taxon>Colletotrichum</taxon>
        <taxon>Colletotrichum acutatum species complex</taxon>
    </lineage>
</organism>
<name>A0A9Q8T9N1_9PEZI</name>
<protein>
    <submittedName>
        <fullName evidence="2">Uncharacterized protein</fullName>
    </submittedName>
</protein>
<evidence type="ECO:0000313" key="3">
    <source>
        <dbReference type="Proteomes" id="UP000830671"/>
    </source>
</evidence>
<proteinExistence type="predicted"/>
<accession>A0A9Q8T9N1</accession>
<evidence type="ECO:0000256" key="1">
    <source>
        <dbReference type="ARBA" id="ARBA00023242"/>
    </source>
</evidence>